<proteinExistence type="predicted"/>
<organism evidence="1 2">
    <name type="scientific">Brevinema andersonii</name>
    <dbReference type="NCBI Taxonomy" id="34097"/>
    <lineage>
        <taxon>Bacteria</taxon>
        <taxon>Pseudomonadati</taxon>
        <taxon>Spirochaetota</taxon>
        <taxon>Spirochaetia</taxon>
        <taxon>Brevinematales</taxon>
        <taxon>Brevinemataceae</taxon>
        <taxon>Brevinema</taxon>
    </lineage>
</organism>
<dbReference type="AlphaFoldDB" id="A0A1I1D406"/>
<evidence type="ECO:0000313" key="1">
    <source>
        <dbReference type="EMBL" id="SFB69527.1"/>
    </source>
</evidence>
<name>A0A1I1D406_BREAD</name>
<gene>
    <name evidence="1" type="ORF">SAMN02745150_00280</name>
</gene>
<dbReference type="Proteomes" id="UP000240042">
    <property type="component" value="Unassembled WGS sequence"/>
</dbReference>
<dbReference type="EMBL" id="FOKY01000001">
    <property type="protein sequence ID" value="SFB69527.1"/>
    <property type="molecule type" value="Genomic_DNA"/>
</dbReference>
<sequence>MRWFVWLMLPTVAFGNDYLWSAKELEMLEGAYKRYIDEVRKNPSAADAYLAEQKPFAESFPMPGSRTVRSIPELRLFSLPVPHSFSPEDVNERISLAHKDLGTLKAFNVITRLLAEFYTSSNENQKYRYLYRKGEEYMLSLAKKAAKKSIPRGVREELSAGYAMIASELSEIDFPAPYRAYHLRRAYLLDSPEQAADEIRRLEESLKN</sequence>
<evidence type="ECO:0000313" key="2">
    <source>
        <dbReference type="Proteomes" id="UP000240042"/>
    </source>
</evidence>
<protein>
    <submittedName>
        <fullName evidence="1">Uncharacterized protein</fullName>
    </submittedName>
</protein>
<accession>A0A1I1D406</accession>
<dbReference type="RefSeq" id="WP_092317577.1">
    <property type="nucleotide sequence ID" value="NZ_FOKY01000001.1"/>
</dbReference>
<reference evidence="2" key="1">
    <citation type="submission" date="2016-10" db="EMBL/GenBank/DDBJ databases">
        <authorList>
            <person name="Varghese N."/>
            <person name="Submissions S."/>
        </authorList>
    </citation>
    <scope>NUCLEOTIDE SEQUENCE [LARGE SCALE GENOMIC DNA]</scope>
    <source>
        <strain evidence="2">ATCC 43811</strain>
    </source>
</reference>
<keyword evidence="2" id="KW-1185">Reference proteome</keyword>